<dbReference type="PANTHER" id="PTHR22734:SF2">
    <property type="entry name" value="U3 SMALL NUCLEOLAR RIBONUCLEOPROTEIN PROTEIN IMP4"/>
    <property type="match status" value="1"/>
</dbReference>
<name>A0A2P6S8S3_ROSCH</name>
<dbReference type="GO" id="GO:0006364">
    <property type="term" value="P:rRNA processing"/>
    <property type="evidence" value="ECO:0007669"/>
    <property type="project" value="InterPro"/>
</dbReference>
<dbReference type="Gramene" id="PRQ55097">
    <property type="protein sequence ID" value="PRQ55097"/>
    <property type="gene ID" value="RchiOBHm_Chr1g0320871"/>
</dbReference>
<dbReference type="STRING" id="74649.A0A2P6S8S3"/>
<gene>
    <name evidence="1" type="ORF">RchiOBHm_Chr1g0320871</name>
</gene>
<organism evidence="1 2">
    <name type="scientific">Rosa chinensis</name>
    <name type="common">China rose</name>
    <dbReference type="NCBI Taxonomy" id="74649"/>
    <lineage>
        <taxon>Eukaryota</taxon>
        <taxon>Viridiplantae</taxon>
        <taxon>Streptophyta</taxon>
        <taxon>Embryophyta</taxon>
        <taxon>Tracheophyta</taxon>
        <taxon>Spermatophyta</taxon>
        <taxon>Magnoliopsida</taxon>
        <taxon>eudicotyledons</taxon>
        <taxon>Gunneridae</taxon>
        <taxon>Pentapetalae</taxon>
        <taxon>rosids</taxon>
        <taxon>fabids</taxon>
        <taxon>Rosales</taxon>
        <taxon>Rosaceae</taxon>
        <taxon>Rosoideae</taxon>
        <taxon>Rosoideae incertae sedis</taxon>
        <taxon>Rosa</taxon>
    </lineage>
</organism>
<evidence type="ECO:0000313" key="1">
    <source>
        <dbReference type="EMBL" id="PRQ55097.1"/>
    </source>
</evidence>
<evidence type="ECO:0000313" key="2">
    <source>
        <dbReference type="Proteomes" id="UP000238479"/>
    </source>
</evidence>
<dbReference type="GO" id="GO:0034457">
    <property type="term" value="C:Mpp10 complex"/>
    <property type="evidence" value="ECO:0007669"/>
    <property type="project" value="TreeGrafter"/>
</dbReference>
<dbReference type="SUPFAM" id="SSF52954">
    <property type="entry name" value="Class II aaRS ABD-related"/>
    <property type="match status" value="1"/>
</dbReference>
<dbReference type="PANTHER" id="PTHR22734">
    <property type="entry name" value="U3 SMALL NUCLEOLAR RIBONUCLEOPROTEIN PROTEIN IMP4"/>
    <property type="match status" value="1"/>
</dbReference>
<proteinExistence type="predicted"/>
<dbReference type="InterPro" id="IPR044281">
    <property type="entry name" value="IMP4/RPF1"/>
</dbReference>
<sequence length="77" mass="8767">MWTIGFGNLKLFLKLLKVRCRAHDYTDVVLVHEHRGKPDGLIVSRHDIKDKKAMGTVPQAYPHLIINNFTTKGSQPT</sequence>
<dbReference type="EMBL" id="PDCK01000039">
    <property type="protein sequence ID" value="PRQ55097.1"/>
    <property type="molecule type" value="Genomic_DNA"/>
</dbReference>
<reference evidence="1 2" key="1">
    <citation type="journal article" date="2018" name="Nat. Genet.">
        <title>The Rosa genome provides new insights in the design of modern roses.</title>
        <authorList>
            <person name="Bendahmane M."/>
        </authorList>
    </citation>
    <scope>NUCLEOTIDE SEQUENCE [LARGE SCALE GENOMIC DNA]</scope>
    <source>
        <strain evidence="2">cv. Old Blush</strain>
    </source>
</reference>
<dbReference type="Proteomes" id="UP000238479">
    <property type="component" value="Chromosome 1"/>
</dbReference>
<dbReference type="GO" id="GO:0032040">
    <property type="term" value="C:small-subunit processome"/>
    <property type="evidence" value="ECO:0007669"/>
    <property type="project" value="TreeGrafter"/>
</dbReference>
<accession>A0A2P6S8S3</accession>
<dbReference type="AlphaFoldDB" id="A0A2P6S8S3"/>
<dbReference type="GO" id="GO:0042134">
    <property type="term" value="F:rRNA primary transcript binding"/>
    <property type="evidence" value="ECO:0007669"/>
    <property type="project" value="InterPro"/>
</dbReference>
<protein>
    <submittedName>
        <fullName evidence="1">Putative anticodon-binding, Brix domain-containing protein</fullName>
    </submittedName>
</protein>
<dbReference type="Gene3D" id="3.40.50.10480">
    <property type="entry name" value="Probable brix-domain ribosomal biogenesis protein"/>
    <property type="match status" value="1"/>
</dbReference>
<keyword evidence="2" id="KW-1185">Reference proteome</keyword>
<comment type="caution">
    <text evidence="1">The sequence shown here is derived from an EMBL/GenBank/DDBJ whole genome shotgun (WGS) entry which is preliminary data.</text>
</comment>
<dbReference type="GO" id="GO:0030515">
    <property type="term" value="F:snoRNA binding"/>
    <property type="evidence" value="ECO:0007669"/>
    <property type="project" value="TreeGrafter"/>
</dbReference>